<dbReference type="PROSITE" id="PS51257">
    <property type="entry name" value="PROKAR_LIPOPROTEIN"/>
    <property type="match status" value="1"/>
</dbReference>
<feature type="signal peptide" evidence="1">
    <location>
        <begin position="1"/>
        <end position="21"/>
    </location>
</feature>
<evidence type="ECO:0000256" key="1">
    <source>
        <dbReference type="SAM" id="SignalP"/>
    </source>
</evidence>
<reference evidence="2" key="1">
    <citation type="journal article" date="2014" name="Int. J. Syst. Evol. Microbiol.">
        <title>Complete genome sequence of Corynebacterium casei LMG S-19264T (=DSM 44701T), isolated from a smear-ripened cheese.</title>
        <authorList>
            <consortium name="US DOE Joint Genome Institute (JGI-PGF)"/>
            <person name="Walter F."/>
            <person name="Albersmeier A."/>
            <person name="Kalinowski J."/>
            <person name="Ruckert C."/>
        </authorList>
    </citation>
    <scope>NUCLEOTIDE SEQUENCE</scope>
    <source>
        <strain evidence="2">CGMCC 1.15966</strain>
    </source>
</reference>
<dbReference type="EMBL" id="BMKM01000002">
    <property type="protein sequence ID" value="GGE13726.1"/>
    <property type="molecule type" value="Genomic_DNA"/>
</dbReference>
<keyword evidence="3" id="KW-1185">Reference proteome</keyword>
<evidence type="ECO:0000313" key="3">
    <source>
        <dbReference type="Proteomes" id="UP000614460"/>
    </source>
</evidence>
<comment type="caution">
    <text evidence="2">The sequence shown here is derived from an EMBL/GenBank/DDBJ whole genome shotgun (WGS) entry which is preliminary data.</text>
</comment>
<accession>A0A8H9FY41</accession>
<protein>
    <recommendedName>
        <fullName evidence="4">Gluconate 2-dehydrogenase subunit 3</fullName>
    </recommendedName>
</protein>
<name>A0A8H9FY41_9SPHI</name>
<sequence length="214" mass="23326">MNRRDSLKALGLLAAGSGVLAASCKDDKSAKQTGEVAAGNSDKLPGVQDFEYKRTEALMAEKFFNDHELATITVLVDIIIPKDEVSGSASEAGVPAFIEFMSKDVPSYQTPLRGGLKWLDVQCQKTYGNAFVKCKKEEQIAIVDEIAYPQKAKPEMAQGVSFFSLMRDLTSTGFFTSEMGVKDIGYQGNKPGVWNGVPADVLKQYGFDPEKFFG</sequence>
<dbReference type="Proteomes" id="UP000614460">
    <property type="component" value="Unassembled WGS sequence"/>
</dbReference>
<feature type="chain" id="PRO_5034987242" description="Gluconate 2-dehydrogenase subunit 3" evidence="1">
    <location>
        <begin position="22"/>
        <end position="214"/>
    </location>
</feature>
<evidence type="ECO:0008006" key="4">
    <source>
        <dbReference type="Google" id="ProtNLM"/>
    </source>
</evidence>
<keyword evidence="1" id="KW-0732">Signal</keyword>
<evidence type="ECO:0000313" key="2">
    <source>
        <dbReference type="EMBL" id="GGE13726.1"/>
    </source>
</evidence>
<proteinExistence type="predicted"/>
<dbReference type="RefSeq" id="WP_182498719.1">
    <property type="nucleotide sequence ID" value="NZ_BMKM01000002.1"/>
</dbReference>
<gene>
    <name evidence="2" type="ORF">GCM10011516_09450</name>
</gene>
<dbReference type="InterPro" id="IPR027056">
    <property type="entry name" value="Gluconate_2DH_su3"/>
</dbReference>
<organism evidence="2 3">
    <name type="scientific">Sphingobacterium cellulitidis</name>
    <dbReference type="NCBI Taxonomy" id="1768011"/>
    <lineage>
        <taxon>Bacteria</taxon>
        <taxon>Pseudomonadati</taxon>
        <taxon>Bacteroidota</taxon>
        <taxon>Sphingobacteriia</taxon>
        <taxon>Sphingobacteriales</taxon>
        <taxon>Sphingobacteriaceae</taxon>
        <taxon>Sphingobacterium</taxon>
    </lineage>
</organism>
<reference evidence="2" key="2">
    <citation type="submission" date="2020-09" db="EMBL/GenBank/DDBJ databases">
        <authorList>
            <person name="Sun Q."/>
            <person name="Zhou Y."/>
        </authorList>
    </citation>
    <scope>NUCLEOTIDE SEQUENCE</scope>
    <source>
        <strain evidence="2">CGMCC 1.15966</strain>
    </source>
</reference>
<dbReference type="Pfam" id="PF13618">
    <property type="entry name" value="Gluconate_2-dh3"/>
    <property type="match status" value="1"/>
</dbReference>
<dbReference type="AlphaFoldDB" id="A0A8H9FY41"/>